<dbReference type="Proteomes" id="UP000270094">
    <property type="component" value="Unassembled WGS sequence"/>
</dbReference>
<protein>
    <submittedName>
        <fullName evidence="2">Uncharacterized protein</fullName>
    </submittedName>
</protein>
<reference evidence="2 3" key="1">
    <citation type="submission" date="2018-11" db="EMBL/GenBank/DDBJ databases">
        <authorList>
            <consortium name="Pathogen Informatics"/>
        </authorList>
    </citation>
    <scope>NUCLEOTIDE SEQUENCE [LARGE SCALE GENOMIC DNA]</scope>
</reference>
<evidence type="ECO:0000313" key="2">
    <source>
        <dbReference type="EMBL" id="VDM83316.1"/>
    </source>
</evidence>
<sequence>MSIFHRSCKTPGQSPTATENTAKSVRSSLIWRIKTEYHQDVSYIHAYEDPDPVRVEPADMANRNTFSFKNKIPSMDRDVSSIQQQQFSRVNSLNHRQVTAAVE</sequence>
<accession>A0A3P7JIT1</accession>
<keyword evidence="3" id="KW-1185">Reference proteome</keyword>
<feature type="compositionally biased region" description="Polar residues" evidence="1">
    <location>
        <begin position="10"/>
        <end position="21"/>
    </location>
</feature>
<evidence type="ECO:0000313" key="3">
    <source>
        <dbReference type="Proteomes" id="UP000270094"/>
    </source>
</evidence>
<evidence type="ECO:0000256" key="1">
    <source>
        <dbReference type="SAM" id="MobiDB-lite"/>
    </source>
</evidence>
<dbReference type="EMBL" id="UYYB01122383">
    <property type="protein sequence ID" value="VDM83316.1"/>
    <property type="molecule type" value="Genomic_DNA"/>
</dbReference>
<feature type="region of interest" description="Disordered" evidence="1">
    <location>
        <begin position="1"/>
        <end position="21"/>
    </location>
</feature>
<dbReference type="AlphaFoldDB" id="A0A3P7JIT1"/>
<gene>
    <name evidence="2" type="ORF">SVUK_LOCUS18314</name>
</gene>
<organism evidence="2 3">
    <name type="scientific">Strongylus vulgaris</name>
    <name type="common">Blood worm</name>
    <dbReference type="NCBI Taxonomy" id="40348"/>
    <lineage>
        <taxon>Eukaryota</taxon>
        <taxon>Metazoa</taxon>
        <taxon>Ecdysozoa</taxon>
        <taxon>Nematoda</taxon>
        <taxon>Chromadorea</taxon>
        <taxon>Rhabditida</taxon>
        <taxon>Rhabditina</taxon>
        <taxon>Rhabditomorpha</taxon>
        <taxon>Strongyloidea</taxon>
        <taxon>Strongylidae</taxon>
        <taxon>Strongylus</taxon>
    </lineage>
</organism>
<proteinExistence type="predicted"/>
<name>A0A3P7JIT1_STRVU</name>